<comment type="caution">
    <text evidence="25">Lacks conserved residue(s) required for the propagation of feature annotation.</text>
</comment>
<evidence type="ECO:0000256" key="26">
    <source>
        <dbReference type="SAM" id="MobiDB-lite"/>
    </source>
</evidence>
<dbReference type="FunFam" id="1.20.120.350:FF:000002">
    <property type="entry name" value="Sodium channel protein"/>
    <property type="match status" value="2"/>
</dbReference>
<evidence type="ECO:0000256" key="10">
    <source>
        <dbReference type="ARBA" id="ARBA00022882"/>
    </source>
</evidence>
<feature type="transmembrane region" description="Helical" evidence="25">
    <location>
        <begin position="3628"/>
        <end position="3656"/>
    </location>
</feature>
<comment type="catalytic activity">
    <reaction evidence="20">
        <text>Na(+)(in) = Na(+)(out)</text>
        <dbReference type="Rhea" id="RHEA:34963"/>
        <dbReference type="ChEBI" id="CHEBI:29101"/>
    </reaction>
</comment>
<feature type="transmembrane region" description="Helical" evidence="25">
    <location>
        <begin position="3427"/>
        <end position="3450"/>
    </location>
</feature>
<feature type="transmembrane region" description="Helical" evidence="25">
    <location>
        <begin position="3389"/>
        <end position="3407"/>
    </location>
</feature>
<dbReference type="FunFam" id="1.20.120.350:FF:000066">
    <property type="entry name" value="Sodium channel protein"/>
    <property type="match status" value="1"/>
</dbReference>
<evidence type="ECO:0000256" key="8">
    <source>
        <dbReference type="ARBA" id="ARBA00022737"/>
    </source>
</evidence>
<dbReference type="GO" id="GO:0060371">
    <property type="term" value="P:regulation of atrial cardiac muscle cell membrane depolarization"/>
    <property type="evidence" value="ECO:0007669"/>
    <property type="project" value="TreeGrafter"/>
</dbReference>
<comment type="function">
    <text evidence="19">Tetrodotoxin-resistant channel that mediates the voltage-dependent sodium ion permeability of excitable membranes. Assuming opened or closed conformations in response to the voltage difference across the membrane, the protein forms a sodium-selective channel through which sodium ions may pass in accordance with their electrochemical gradient. Plays a role in neuropathic pain mechanisms.</text>
</comment>
<evidence type="ECO:0000256" key="3">
    <source>
        <dbReference type="ARBA" id="ARBA00022448"/>
    </source>
</evidence>
<keyword evidence="11 25" id="KW-1133">Transmembrane helix</keyword>
<keyword evidence="10 25" id="KW-0851">Voltage-gated channel</keyword>
<feature type="transmembrane region" description="Helical" evidence="25">
    <location>
        <begin position="1570"/>
        <end position="1588"/>
    </location>
</feature>
<keyword evidence="16" id="KW-0325">Glycoprotein</keyword>
<feature type="transmembrane region" description="Helical" evidence="25">
    <location>
        <begin position="3578"/>
        <end position="3607"/>
    </location>
</feature>
<feature type="region of interest" description="Disordered" evidence="26">
    <location>
        <begin position="638"/>
        <end position="657"/>
    </location>
</feature>
<feature type="transmembrane region" description="Helical" evidence="25">
    <location>
        <begin position="2762"/>
        <end position="2780"/>
    </location>
</feature>
<dbReference type="FunFam" id="1.10.287.70:FF:000001">
    <property type="entry name" value="Sodium channel protein"/>
    <property type="match status" value="2"/>
</dbReference>
<dbReference type="InterPro" id="IPR058542">
    <property type="entry name" value="IQ_SCN5A_C"/>
</dbReference>
<gene>
    <name evidence="30" type="ORF">E5288_WYG019954</name>
</gene>
<evidence type="ECO:0000256" key="9">
    <source>
        <dbReference type="ARBA" id="ARBA00022843"/>
    </source>
</evidence>
<evidence type="ECO:0000256" key="12">
    <source>
        <dbReference type="ARBA" id="ARBA00023053"/>
    </source>
</evidence>
<evidence type="ECO:0000256" key="14">
    <source>
        <dbReference type="ARBA" id="ARBA00023136"/>
    </source>
</evidence>
<feature type="transmembrane region" description="Helical" evidence="25">
    <location>
        <begin position="2900"/>
        <end position="2923"/>
    </location>
</feature>
<feature type="domain" description="SCN5A-like C-terminal IQ motif" evidence="29">
    <location>
        <begin position="1895"/>
        <end position="1927"/>
    </location>
</feature>
<evidence type="ECO:0000256" key="5">
    <source>
        <dbReference type="ARBA" id="ARBA00022475"/>
    </source>
</evidence>
<dbReference type="FunFam" id="1.20.120.350:FF:000075">
    <property type="entry name" value="Sodium channel protein"/>
    <property type="match status" value="1"/>
</dbReference>
<evidence type="ECO:0000256" key="6">
    <source>
        <dbReference type="ARBA" id="ARBA00022553"/>
    </source>
</evidence>
<feature type="transmembrane region" description="Helical" evidence="25">
    <location>
        <begin position="2817"/>
        <end position="2837"/>
    </location>
</feature>
<dbReference type="FunFam" id="1.20.120.350:FF:000065">
    <property type="entry name" value="Sodium channel protein"/>
    <property type="match status" value="1"/>
</dbReference>
<dbReference type="InterPro" id="IPR044564">
    <property type="entry name" value="Na_chnl_inactivation_gate"/>
</dbReference>
<feature type="transmembrane region" description="Helical" evidence="25">
    <location>
        <begin position="2690"/>
        <end position="2716"/>
    </location>
</feature>
<feature type="transmembrane region" description="Helical" evidence="25">
    <location>
        <begin position="421"/>
        <end position="440"/>
    </location>
</feature>
<evidence type="ECO:0000256" key="18">
    <source>
        <dbReference type="ARBA" id="ARBA00023303"/>
    </source>
</evidence>
<dbReference type="PANTHER" id="PTHR10037">
    <property type="entry name" value="VOLTAGE-GATED CATION CHANNEL CALCIUM AND SODIUM"/>
    <property type="match status" value="1"/>
</dbReference>
<evidence type="ECO:0000256" key="7">
    <source>
        <dbReference type="ARBA" id="ARBA00022692"/>
    </source>
</evidence>
<comment type="function">
    <text evidence="22">Sodium channel mediating the voltage-dependent sodium ion permeability of excitable membranes. Assuming opened or closed conformations in response to the voltage difference across the membrane, the protein forms a sodium-selective channel through which sodium ions may pass in accordance with their electrochemical gradient. Involved in membrane depolarization during action potential in nociceptors which function as key relay stations for the electrical transmission of pain signals from the periphery to the central nervous system. Also involved in rapid BDNF-evoked neuronal depolarization.</text>
</comment>
<dbReference type="PRINTS" id="PR00170">
    <property type="entry name" value="NACHANNEL"/>
</dbReference>
<feature type="compositionally biased region" description="Basic residues" evidence="26">
    <location>
        <begin position="2047"/>
        <end position="2060"/>
    </location>
</feature>
<feature type="transmembrane region" description="Helical" evidence="25">
    <location>
        <begin position="1334"/>
        <end position="1367"/>
    </location>
</feature>
<feature type="transmembrane region" description="Helical" evidence="25">
    <location>
        <begin position="1600"/>
        <end position="1618"/>
    </location>
</feature>
<dbReference type="PANTHER" id="PTHR10037:SF208">
    <property type="entry name" value="SODIUM CHANNEL PROTEIN TYPE 10 SUBUNIT ALPHA"/>
    <property type="match status" value="1"/>
</dbReference>
<proteinExistence type="inferred from homology"/>
<dbReference type="Proteomes" id="UP000322234">
    <property type="component" value="Unassembled WGS sequence"/>
</dbReference>
<feature type="transmembrane region" description="Helical" evidence="25">
    <location>
        <begin position="1655"/>
        <end position="1683"/>
    </location>
</feature>
<comment type="caution">
    <text evidence="30">The sequence shown here is derived from an EMBL/GenBank/DDBJ whole genome shotgun (WGS) entry which is preliminary data.</text>
</comment>
<comment type="similarity">
    <text evidence="23">Belongs to the sodium channel (TC 1.A.1.10) family. Nav1.9/SCN11A subfamily.</text>
</comment>
<dbReference type="InterPro" id="IPR027359">
    <property type="entry name" value="Volt_channel_dom_sf"/>
</dbReference>
<dbReference type="InterPro" id="IPR043203">
    <property type="entry name" value="VGCC_Ca_Na"/>
</dbReference>
<evidence type="ECO:0000256" key="16">
    <source>
        <dbReference type="ARBA" id="ARBA00023180"/>
    </source>
</evidence>
<dbReference type="GO" id="GO:0002027">
    <property type="term" value="P:regulation of heart rate"/>
    <property type="evidence" value="ECO:0007669"/>
    <property type="project" value="TreeGrafter"/>
</dbReference>
<feature type="transmembrane region" description="Helical" evidence="25">
    <location>
        <begin position="816"/>
        <end position="835"/>
    </location>
</feature>
<evidence type="ECO:0000256" key="15">
    <source>
        <dbReference type="ARBA" id="ARBA00023157"/>
    </source>
</evidence>
<reference evidence="30" key="1">
    <citation type="submission" date="2019-10" db="EMBL/GenBank/DDBJ databases">
        <title>The sequence and de novo assembly of the wild yak genome.</title>
        <authorList>
            <person name="Liu Y."/>
        </authorList>
    </citation>
    <scope>NUCLEOTIDE SEQUENCE [LARGE SCALE GENOMIC DNA]</scope>
    <source>
        <strain evidence="30">WY2019</strain>
    </source>
</reference>
<evidence type="ECO:0000256" key="11">
    <source>
        <dbReference type="ARBA" id="ARBA00022989"/>
    </source>
</evidence>
<comment type="subunit">
    <text evidence="21">The channel consists of an ion conducting pore forming alpha-subunit regulated by one or more associated auxiliary subunits SCN1B, SCN2B and SCN3B; electrophysiological properties may vary depending on the type of the associated beta subunits. Found in a number of complexes with PRX, DYNLT1 and PDZD2. Interacts with proteins such as FSTL1, PRX, DYNLT1, PDZD2, S100A10 and many others. Interacts with NEDD4 and NEDD4L.</text>
</comment>
<evidence type="ECO:0000256" key="17">
    <source>
        <dbReference type="ARBA" id="ARBA00023201"/>
    </source>
</evidence>
<feature type="transmembrane region" description="Helical" evidence="25">
    <location>
        <begin position="781"/>
        <end position="804"/>
    </location>
</feature>
<feature type="transmembrane region" description="Helical" evidence="25">
    <location>
        <begin position="2406"/>
        <end position="2434"/>
    </location>
</feature>
<feature type="transmembrane region" description="Helical" evidence="25">
    <location>
        <begin position="357"/>
        <end position="376"/>
    </location>
</feature>
<feature type="transmembrane region" description="Helical" evidence="25">
    <location>
        <begin position="2247"/>
        <end position="2268"/>
    </location>
</feature>
<dbReference type="Gene3D" id="1.20.120.350">
    <property type="entry name" value="Voltage-gated potassium channels. Chain C"/>
    <property type="match status" value="8"/>
</dbReference>
<feature type="transmembrane region" description="Helical" evidence="25">
    <location>
        <begin position="3316"/>
        <end position="3336"/>
    </location>
</feature>
<comment type="function">
    <text evidence="25">Mediates the voltage-dependent sodium ion permeability of excitable membranes. Assuming opened or closed conformations in response to the voltage difference across the membrane, the protein forms a sodium-selective channel through which Na(+) ions may pass in accordance with their electrochemical gradient.</text>
</comment>
<feature type="region of interest" description="Disordered" evidence="26">
    <location>
        <begin position="2047"/>
        <end position="2068"/>
    </location>
</feature>
<evidence type="ECO:0000259" key="28">
    <source>
        <dbReference type="Pfam" id="PF06512"/>
    </source>
</evidence>
<feature type="compositionally biased region" description="Low complexity" evidence="26">
    <location>
        <begin position="3984"/>
        <end position="4003"/>
    </location>
</feature>
<dbReference type="FunFam" id="1.10.287.70:FF:000049">
    <property type="entry name" value="Voltage-dependent sodium channel 2"/>
    <property type="match status" value="1"/>
</dbReference>
<feature type="domain" description="Ion transport" evidence="27">
    <location>
        <begin position="3183"/>
        <end position="3459"/>
    </location>
</feature>
<name>A0A6B0RHY4_9CETA</name>
<dbReference type="GO" id="GO:0019228">
    <property type="term" value="P:neuronal action potential"/>
    <property type="evidence" value="ECO:0007669"/>
    <property type="project" value="TreeGrafter"/>
</dbReference>
<feature type="transmembrane region" description="Helical" evidence="25">
    <location>
        <begin position="1224"/>
        <end position="1242"/>
    </location>
</feature>
<evidence type="ECO:0000313" key="31">
    <source>
        <dbReference type="Proteomes" id="UP000322234"/>
    </source>
</evidence>
<feature type="region of interest" description="Disordered" evidence="26">
    <location>
        <begin position="3002"/>
        <end position="3121"/>
    </location>
</feature>
<protein>
    <recommendedName>
        <fullName evidence="25">Sodium channel protein</fullName>
    </recommendedName>
</protein>
<feature type="compositionally biased region" description="Acidic residues" evidence="26">
    <location>
        <begin position="3035"/>
        <end position="3050"/>
    </location>
</feature>
<dbReference type="InterPro" id="IPR005821">
    <property type="entry name" value="Ion_trans_dom"/>
</dbReference>
<keyword evidence="13 25" id="KW-0406">Ion transport</keyword>
<feature type="region of interest" description="Disordered" evidence="26">
    <location>
        <begin position="2478"/>
        <end position="2515"/>
    </location>
</feature>
<feature type="transmembrane region" description="Helical" evidence="25">
    <location>
        <begin position="1263"/>
        <end position="1285"/>
    </location>
</feature>
<feature type="domain" description="Ion transport" evidence="27">
    <location>
        <begin position="2699"/>
        <end position="2928"/>
    </location>
</feature>
<feature type="domain" description="Sodium ion transport-associated" evidence="28">
    <location>
        <begin position="999"/>
        <end position="1218"/>
    </location>
</feature>
<dbReference type="Pfam" id="PF06512">
    <property type="entry name" value="Na_trans_assoc"/>
    <property type="match status" value="2"/>
</dbReference>
<evidence type="ECO:0000313" key="30">
    <source>
        <dbReference type="EMBL" id="MXQ88982.1"/>
    </source>
</evidence>
<keyword evidence="5" id="KW-1003">Cell membrane</keyword>
<dbReference type="Pfam" id="PF00520">
    <property type="entry name" value="Ion_trans"/>
    <property type="match status" value="8"/>
</dbReference>
<dbReference type="GO" id="GO:0001518">
    <property type="term" value="C:voltage-gated sodium channel complex"/>
    <property type="evidence" value="ECO:0007669"/>
    <property type="project" value="UniProtKB-UniRule"/>
</dbReference>
<keyword evidence="6" id="KW-0597">Phosphoprotein</keyword>
<feature type="transmembrane region" description="Helical" evidence="25">
    <location>
        <begin position="397"/>
        <end position="415"/>
    </location>
</feature>
<organism evidence="30 31">
    <name type="scientific">Bos mutus</name>
    <name type="common">wild yak</name>
    <dbReference type="NCBI Taxonomy" id="72004"/>
    <lineage>
        <taxon>Eukaryota</taxon>
        <taxon>Metazoa</taxon>
        <taxon>Chordata</taxon>
        <taxon>Craniata</taxon>
        <taxon>Vertebrata</taxon>
        <taxon>Euteleostomi</taxon>
        <taxon>Mammalia</taxon>
        <taxon>Eutheria</taxon>
        <taxon>Laurasiatheria</taxon>
        <taxon>Artiodactyla</taxon>
        <taxon>Ruminantia</taxon>
        <taxon>Pecora</taxon>
        <taxon>Bovidae</taxon>
        <taxon>Bovinae</taxon>
        <taxon>Bos</taxon>
    </lineage>
</organism>
<feature type="transmembrane region" description="Helical" evidence="25">
    <location>
        <begin position="2728"/>
        <end position="2750"/>
    </location>
</feature>
<evidence type="ECO:0000256" key="23">
    <source>
        <dbReference type="ARBA" id="ARBA00061168"/>
    </source>
</evidence>
<feature type="transmembrane region" description="Helical" evidence="25">
    <location>
        <begin position="537"/>
        <end position="556"/>
    </location>
</feature>
<feature type="transmembrane region" description="Helical" evidence="25">
    <location>
        <begin position="289"/>
        <end position="311"/>
    </location>
</feature>
<dbReference type="FunFam" id="1.20.120.350:FF:000049">
    <property type="entry name" value="Sodium channel protein"/>
    <property type="match status" value="1"/>
</dbReference>
<accession>A0A6B0RHY4</accession>
<evidence type="ECO:0000256" key="4">
    <source>
        <dbReference type="ARBA" id="ARBA00022461"/>
    </source>
</evidence>
<feature type="transmembrane region" description="Helical" evidence="25">
    <location>
        <begin position="751"/>
        <end position="769"/>
    </location>
</feature>
<feature type="transmembrane region" description="Helical" evidence="25">
    <location>
        <begin position="1747"/>
        <end position="1773"/>
    </location>
</feature>
<dbReference type="SUPFAM" id="SSF81324">
    <property type="entry name" value="Voltage-gated potassium channels"/>
    <property type="match status" value="8"/>
</dbReference>
<dbReference type="InterPro" id="IPR001696">
    <property type="entry name" value="Na_channel_asu"/>
</dbReference>
<feature type="domain" description="Ion transport" evidence="27">
    <location>
        <begin position="750"/>
        <end position="989"/>
    </location>
</feature>
<dbReference type="Gene3D" id="1.10.238.10">
    <property type="entry name" value="EF-hand"/>
    <property type="match status" value="2"/>
</dbReference>
<evidence type="ECO:0000256" key="22">
    <source>
        <dbReference type="ARBA" id="ARBA00053520"/>
    </source>
</evidence>
<evidence type="ECO:0000256" key="13">
    <source>
        <dbReference type="ARBA" id="ARBA00023065"/>
    </source>
</evidence>
<feature type="transmembrane region" description="Helical" evidence="25">
    <location>
        <begin position="3728"/>
        <end position="3754"/>
    </location>
</feature>
<dbReference type="InterPro" id="IPR010526">
    <property type="entry name" value="Na_trans_assoc_dom"/>
</dbReference>
<feature type="domain" description="Ion transport" evidence="27">
    <location>
        <begin position="1222"/>
        <end position="1486"/>
    </location>
</feature>
<feature type="domain" description="Ion transport" evidence="27">
    <location>
        <begin position="3508"/>
        <end position="3764"/>
    </location>
</feature>
<evidence type="ECO:0000256" key="1">
    <source>
        <dbReference type="ARBA" id="ARBA00004651"/>
    </source>
</evidence>
<feature type="domain" description="Ion transport" evidence="27">
    <location>
        <begin position="1534"/>
        <end position="1783"/>
    </location>
</feature>
<feature type="transmembrane region" description="Helical" evidence="25">
    <location>
        <begin position="3185"/>
        <end position="3203"/>
    </location>
</feature>
<keyword evidence="14 25" id="KW-0472">Membrane</keyword>
<dbReference type="FunFam" id="1.10.287.70:FF:000116">
    <property type="entry name" value="Sodium channel protein"/>
    <property type="match status" value="1"/>
</dbReference>
<keyword evidence="15" id="KW-1015">Disulfide bond</keyword>
<feature type="region of interest" description="Disordered" evidence="26">
    <location>
        <begin position="1089"/>
        <end position="1124"/>
    </location>
</feature>
<dbReference type="FunFam" id="1.20.120.350:FF:000004">
    <property type="entry name" value="Sodium channel protein"/>
    <property type="match status" value="1"/>
</dbReference>
<keyword evidence="17 25" id="KW-0739">Sodium transport</keyword>
<comment type="subcellular location">
    <subcellularLocation>
        <location evidence="1 25">Cell membrane</location>
        <topology evidence="1 25">Multi-pass membrane protein</topology>
    </subcellularLocation>
</comment>
<keyword evidence="12 25" id="KW-0915">Sodium</keyword>
<dbReference type="Pfam" id="PF24609">
    <property type="entry name" value="IQ_SCN5A_C"/>
    <property type="match status" value="2"/>
</dbReference>
<feature type="region of interest" description="Disordered" evidence="26">
    <location>
        <begin position="3936"/>
        <end position="4003"/>
    </location>
</feature>
<dbReference type="Gene3D" id="1.20.5.1190">
    <property type="entry name" value="iswi atpase"/>
    <property type="match status" value="1"/>
</dbReference>
<keyword evidence="7 25" id="KW-0812">Transmembrane</keyword>
<feature type="compositionally biased region" description="Polar residues" evidence="26">
    <location>
        <begin position="3942"/>
        <end position="3973"/>
    </location>
</feature>
<keyword evidence="18 25" id="KW-0407">Ion channel</keyword>
<feature type="domain" description="Ion transport" evidence="27">
    <location>
        <begin position="2154"/>
        <end position="2440"/>
    </location>
</feature>
<feature type="transmembrane region" description="Helical" evidence="25">
    <location>
        <begin position="2152"/>
        <end position="2171"/>
    </location>
</feature>
<evidence type="ECO:0000256" key="24">
    <source>
        <dbReference type="ARBA" id="ARBA00062760"/>
    </source>
</evidence>
<dbReference type="CDD" id="cd13433">
    <property type="entry name" value="Na_channel_gate"/>
    <property type="match status" value="2"/>
</dbReference>
<keyword evidence="9" id="KW-0832">Ubl conjugation</keyword>
<dbReference type="EMBL" id="VBQZ03000051">
    <property type="protein sequence ID" value="MXQ88982.1"/>
    <property type="molecule type" value="Genomic_DNA"/>
</dbReference>
<evidence type="ECO:0000259" key="29">
    <source>
        <dbReference type="Pfam" id="PF24609"/>
    </source>
</evidence>
<feature type="transmembrane region" description="Helical" evidence="25">
    <location>
        <begin position="323"/>
        <end position="345"/>
    </location>
</feature>
<dbReference type="GO" id="GO:0086006">
    <property type="term" value="F:voltage-gated sodium channel activity involved in cardiac muscle cell action potential"/>
    <property type="evidence" value="ECO:0007669"/>
    <property type="project" value="TreeGrafter"/>
</dbReference>
<feature type="domain" description="SCN5A-like C-terminal IQ motif" evidence="29">
    <location>
        <begin position="3876"/>
        <end position="3906"/>
    </location>
</feature>
<feature type="transmembrane region" description="Helical" evidence="25">
    <location>
        <begin position="3224"/>
        <end position="3240"/>
    </location>
</feature>
<feature type="transmembrane region" description="Helical" evidence="25">
    <location>
        <begin position="1454"/>
        <end position="1477"/>
    </location>
</feature>
<feature type="domain" description="Sodium ion transport-associated" evidence="28">
    <location>
        <begin position="2937"/>
        <end position="3179"/>
    </location>
</feature>
<comment type="subunit">
    <text evidence="24">The voltage-resistant sodium channel consists of an ion conducting pore forming alpha-subunit regulated by one or more auxiliary subunits SCN1B, SCN2B and SCN3B.</text>
</comment>
<evidence type="ECO:0000256" key="19">
    <source>
        <dbReference type="ARBA" id="ARBA00025291"/>
    </source>
</evidence>
<feature type="transmembrane region" description="Helical" evidence="25">
    <location>
        <begin position="874"/>
        <end position="897"/>
    </location>
</feature>
<feature type="transmembrane region" description="Helical" evidence="25">
    <location>
        <begin position="1291"/>
        <end position="1313"/>
    </location>
</feature>
<feature type="domain" description="Ion transport" evidence="27">
    <location>
        <begin position="291"/>
        <end position="573"/>
    </location>
</feature>
<feature type="transmembrane region" description="Helical" evidence="25">
    <location>
        <begin position="3252"/>
        <end position="3271"/>
    </location>
</feature>
<evidence type="ECO:0000256" key="25">
    <source>
        <dbReference type="RuleBase" id="RU361132"/>
    </source>
</evidence>
<dbReference type="FunFam" id="1.20.120.350:FF:000003">
    <property type="entry name" value="Voltage-dependent sodium channel"/>
    <property type="match status" value="1"/>
</dbReference>
<feature type="transmembrane region" description="Helical" evidence="25">
    <location>
        <begin position="1703"/>
        <end position="1726"/>
    </location>
</feature>
<feature type="transmembrane region" description="Helical" evidence="25">
    <location>
        <begin position="1527"/>
        <end position="1550"/>
    </location>
</feature>
<feature type="transmembrane region" description="Helical" evidence="25">
    <location>
        <begin position="2274"/>
        <end position="2293"/>
    </location>
</feature>
<dbReference type="Gene3D" id="1.10.287.70">
    <property type="match status" value="8"/>
</dbReference>
<sequence length="4003" mass="453379">MLYGSSFGAAPPRRASTVRSRSLDSVRDLLCGELQEVPRELLPGAALPGGRVKYGSSVTFSCSNQRQRPEELAPSLGLALDGDQIVLKSVHVCFLSDFLMGSMKEEEYVYILVAHINEYDLCITKVGTCYGDHHPKWMKGHPVEYSHHWTLWLGVKMDDRCYPVIFPDGRNFRPFTPDSLAAIKKRIAIQKEKNKSKDRKAAEREPRPQLDLKVSRKLPKLYGDIPRDLIAKPLEDLDPFYHNHKTFMVLNKKRTIYRFSAKRALFILGPFNSIRSLAIRISVHSYPFVASFTNMFIICTVIINCVFMALAHQKSSIDVKTDHAEYVFLGIYLFEALVKILARGFILDEFSFLRDPWNWLDSIVIATAFVSYSPYINDSSFSLSSLRTFRVFRALKAISVISGLKVIVGALLHSVKKLVDVMILALFCLSIFALVGQQLFMGNLTYKCVSNSCKHHYQDYYQDYCFKKEESTEFKMCGMWMGNRACPEQYECRDSHKNPDYNYTNFDNFGWSFLAMFRLMTQDSWEKLYRQTVRTSGLISVLFFVVVIFLGSFYLVNLTLAVVTMTYEEQNKNVAAETEAKEKMFQEAQQLLKEEKEALVAMGIDRSSLNSLEASSFSPKKRKLFGSKKRKSFFLRKSGKDQIPGSDSDEDSSKKASPSCLLLQPHLLEQTKRLSQNLSVDHCDEHGDSFQRQRALSAVSILTITMQEQEKSQEPCLPCGENLASRYLVWDCSPWWLDIKKVLRTVMTDPFTELAITICIIINTVFLAMEHYKMDQNFENILYTGNLVFTGIFMAEMCLKIIALDPYHYFRRGWNIFDSVVALLSLADVILNHIVSGKSWISFRSLRVLRVFKLAKSWPTLSTLIKIIGHSVGALGNLTVVLAIVVFIFSVVGMQLFGSKFNNRKNNLKSCDPEVLCLRRWHMGDFYHSFLVVFRILCGEWIENMWECMQEANPTLCVIVFLSIMVIGKLVVLNLFIALLLNSFSNEERNGHLEGKVKKTKIQIALDRFRRAFCFVIHTLEHFFRKHCRKRHLSKQKEVTEDPGGKIKDIIPLVTGMRKGPEIWEEFGVLTSVPMALHDRTWLAPLAEEEDDAEPPGEDKAQAVTQPEAGKQASEVHQKSKGLTSPGIQSVEIDLFSGDDPPMSIQNLRKKSDAASVLSECSTIGPQDPFMRVLEMIPKKEPERCLPKGLNCCSLCHTVDKRKSSWITWWSLRKTCYQIVKHSWFESFIIFVILLSSGALVFEDINLDKQPKIQELLKCTDTIFTYIFILEMGLKWVAFGFRKYFTSVWCWLDFVIVIVSVTSLIDLMGLKSFRILRALRPLRALSQFEGMKVVVYALIGAIPAILNVLLVCLIFWLIFCILGVSLFSGRFGRCVNATDVKSVIDYNIVANRNQCESGHFYWDTPDVNFDNVLMAYLALLQVATFKGWMDIMYAAVDSTEEGQQPQFEARSSMYLYFVVFIIFGSFFTLNLFTGVIIDNFNQQQKKISGQDVFLTEEQKKYYNAMKKLGSKKPQRPIPRPQNKCQGFVFDLVTHQVFDIIIIILILLNMLSMMAETHKQSETMKHLLECFNLAFVVIFAIECFIKIFALRQYYFANGWNLFDCVIVLLSIVSSVVSALKTEAQIPFPPTLFRMVRLVRIGRILRLVRAARRIRTLLFALMMSLPSLFNIGLLLFLVMFIYAIFGMNSFRKVKEESGIDDIFNFQTFTSSMLCLFQITTTAGWDALLSPMLKSNKSCDPKTESCHLSTIAIIYFVTYIIISSLIVVNMYIAVILENFNVATEESEDPLGEDDFEMFYEVWEKFDPEATQFIKYSALSDFADALPEPLRVAKPNKYQFLVMDLPMVSGERLHCLDILFAFTTRVLGESSGLDSMKAAIEEKFMEANPFKKLYEPIVTTTKRNEEERCAAAVIQKAFRKYMLKTRCTLKDRPHSTLQTLSNGDLPSSGVAEGKEIIWMLPKKQLCVGACILGPNPESLWMDILLGVPFPGSLGTLQVTVVASAFLVGSEQLTAEKNEKMEFPFGSLETTNFRRFTPESLLEIEKRIAAKQKTKKPKEKFRKRKDQKEKSRPQLDLKACNQLPKFYGTLPPKLIGEPLEDLDPFYSTHRTFMVLNKGRTISRFSATRALWLFSPFNPIRRIAIKVSVHSYPLHGCFFHMWFSLFITITILVNCVGMTRTELPERMEYVFTVIYTFEALIKILARGFCLNEFTYLRDPWNWLDFSVITLAYAGEVTDLRGISGLRTFRVLRALKTVSVIPGLKVIVGALIHSVKKLADVTILTVFCLSVFALVGLQLFKGNLKNKCVKNCMVVNETANYSSHENREWNYCQGDQDYYTNKEGTSDPLLCGNGSDAGHCPEGYFCLKTSDNPDFNYTSFDSFTWAFLSLFRLMTQDSWERLYQQTLRASGKIYMVFFVLVIFLGSFYLVNLILAVVTMAYEEQNQATIDEIEAKEKTFQEALKMLQTEQEVLAALGVDTASLQSHNGSPLASKTASEGKHRMKSRVSEGSTDDNKSLRSESYNQHRTSFLGLATGRRRASHGSVFHFQAPGRDISFPDGVTDDGVFPGDHESHHGSLLMLRRASQQGPLPRSPLPQTLNCGSGRGEDGAPKMTTGELAPGVIEVSASDAGQKTFLTADYLNEPFRVQRAMSVVSIMTSVLEELEESKQRCPPCLTSLAQKYLIWDCCPTWVKLKTLLFAIVMDPFAELTITLCIVVNTVFMAMEHYGMSPAFEAMLQIGNIVFTVFFTAEMIFKIIALDPYYYFQKKWNIFDCIIVTVSLIELGAARKGSLTVLRTFRLLRVFKLAKSWPTLNTLIKIIGNSVGALGNLTIILAIIVFIFALVGKQLLGENYCQKRKKISAPNEDWPRWHMYDFFHSFLIVFRILCGEWIENMWACMEVGQKSICLILFLTVMVLGNLVVLNLFIALLLNSFSADNLTPPEDDGEVNNLQAALARIQVFGQRTKRALCSFLSRPCLLPRSKAKPQLVVKIPLSTSIAKNHIAAEGALGSPGRLPALRSPRDDPGDFITDPNIWVSVPIAEGESDLDDLEENGEEDAQSTRQEMIPQRQEQLQQVGKYEDRLPPRSPGSGISSEDLTPGLGEKCKGEAPAQGPAEGADDTSSSEGSTVDFLDPEEILRKIPELADDLDEPDDCFTEGCVHHCPCCRVNSSRFPWATGWQVRKACFRIVEHSWFESFIVFMILLSSGALVFEDVYLDQKPMVKALLEYTDRVFTFIFVFEMLLKWVAYGFKSYFTNAWCWLDFLIVNISLTSLIAKILQYSDMASIKALRTLRALRPLRALSRFEGMRVVVDALVGAIPSIMNVLLVCLIFWLIFSIMGVNFFAGKFQKCINKTNEGFLLVPWSTVNNMSDCERQNHTGSLFWVNVKVNFDNVAMGYLALLQVATFKGWMDIMYAAVDSRDVNLQPKWEDNVYMYFYFVIFIIFGGFFTLNLFVGVIIDNFNQQKKKIRGQDIFMTEEQKKYYNAMKKLGSKKPQKPIPRPLNKYQGFVFDIVTRQTFDIVIMVLICLNMITMMVETDEQSEEKTKVLNKINQFFVAVFTGECVMKMFALRHYYFTNGWNVFDFVVVVLSIGSLVFSAIVSSLGSLFSPTLFRVIRLARIGRILRLIRGAKGIRTLLFALMMSLPALFNIGLLLFLVMFIYSIFGMANFAYVKWEAGIDDMFNFQTFANSMLCLFQITTSAGWDGLLSPILNTGPPYCDPNLTINNSTRGDCGSPVVGIIFFTTYIIISFLIVVNMYIAVILENFNAATEESTEPLSEDDFDMFYETWEKFDPEATQFITFSALSDFADALSGPLRIPKPNRSVLIQMDLPLVPGDKIHCLDILFAFTKKVLGESGELDSLKANMEEKFMATNLSKASYEPIATTLRWKQEDISATVIQKAYRSYMQHRPRTAASPAGAPRAEGEAALPEEGFAALVANENGALPDKSETASTTSFPPSYDSVTRGLSGQVNLSTSSSMQNEGEAVSREAAGPSCGPSSVGMSSSDVPAAL</sequence>
<evidence type="ECO:0000259" key="27">
    <source>
        <dbReference type="Pfam" id="PF00520"/>
    </source>
</evidence>
<dbReference type="FunFam" id="1.10.238.10:FF:000002">
    <property type="entry name" value="Sodium channel protein"/>
    <property type="match status" value="2"/>
</dbReference>
<keyword evidence="4 25" id="KW-0894">Sodium channel</keyword>
<evidence type="ECO:0000256" key="21">
    <source>
        <dbReference type="ARBA" id="ARBA00047025"/>
    </source>
</evidence>
<keyword evidence="8" id="KW-0677">Repeat</keyword>
<evidence type="ECO:0000256" key="2">
    <source>
        <dbReference type="ARBA" id="ARBA00006764"/>
    </source>
</evidence>
<comment type="similarity">
    <text evidence="2">Belongs to the sodium channel (TC 1.A.1.10) family. Nav1.8/SCN10A subfamily.</text>
</comment>
<evidence type="ECO:0000256" key="20">
    <source>
        <dbReference type="ARBA" id="ARBA00036239"/>
    </source>
</evidence>
<feature type="transmembrane region" description="Helical" evidence="25">
    <location>
        <begin position="955"/>
        <end position="981"/>
    </location>
</feature>
<feature type="compositionally biased region" description="Polar residues" evidence="26">
    <location>
        <begin position="2478"/>
        <end position="2489"/>
    </location>
</feature>
<feature type="transmembrane region" description="Helical" evidence="25">
    <location>
        <begin position="2183"/>
        <end position="2202"/>
    </location>
</feature>
<keyword evidence="3 25" id="KW-0813">Transport</keyword>
<keyword evidence="31" id="KW-1185">Reference proteome</keyword>